<feature type="domain" description="Microcystin LR degradation protein MlrC N-terminal" evidence="2">
    <location>
        <begin position="4"/>
        <end position="285"/>
    </location>
</feature>
<accession>A0A644W8B3</accession>
<reference evidence="3" key="1">
    <citation type="submission" date="2019-08" db="EMBL/GenBank/DDBJ databases">
        <authorList>
            <person name="Kucharzyk K."/>
            <person name="Murdoch R.W."/>
            <person name="Higgins S."/>
            <person name="Loffler F."/>
        </authorList>
    </citation>
    <scope>NUCLEOTIDE SEQUENCE</scope>
</reference>
<comment type="caution">
    <text evidence="3">The sequence shown here is derived from an EMBL/GenBank/DDBJ whole genome shotgun (WGS) entry which is preliminary data.</text>
</comment>
<dbReference type="InterPro" id="IPR010799">
    <property type="entry name" value="MlrC_C"/>
</dbReference>
<proteinExistence type="predicted"/>
<dbReference type="InterPro" id="IPR015995">
    <property type="entry name" value="MlrC_N"/>
</dbReference>
<gene>
    <name evidence="3" type="ORF">SDC9_45931</name>
</gene>
<dbReference type="Pfam" id="PF07364">
    <property type="entry name" value="DUF1485"/>
    <property type="match status" value="1"/>
</dbReference>
<protein>
    <recommendedName>
        <fullName evidence="4">Microcystinase C</fullName>
    </recommendedName>
</protein>
<dbReference type="Pfam" id="PF07171">
    <property type="entry name" value="MlrC_C"/>
    <property type="match status" value="1"/>
</dbReference>
<evidence type="ECO:0000259" key="1">
    <source>
        <dbReference type="Pfam" id="PF07171"/>
    </source>
</evidence>
<feature type="domain" description="Microcystin LR degradation protein MlrC C-terminal" evidence="1">
    <location>
        <begin position="300"/>
        <end position="471"/>
    </location>
</feature>
<sequence length="490" mass="54091">MKKRVFVGGLHHESDTFNPIITGRDEIWVTRGADLFTKRESSYSGIINTLVAAGYEVIPSLVARAVPNGVWDHDYYQELKAELLQKLKEAGSIDAICLSLHGSMRVQNLGEAEQDLLQAIREVHPTTPLFTSLDMHATLTKRMRHAADGFVGYKCAPHTDTYETGIHAALMVIRTLEMGKKPTMAAVRIPMLIAGEQSETSVEPMKSLIKELRSREQQQGVLACSYLLGFPWADGKENAVHAVVVTQDDQNQANALAKELAGIFWSRRKEFGFYNETRMPSDALKATRESIESGVYPVVISDSGDNPTAGSSGDVTNFLSLILSDPVLSKLDPPLLYQGFYDPQVVREAFEKGVGASFECLLGAKFDTVKSKPVRAKATVKALKEQWEGANGADLALLDVEGVDVVVASKHVGCYDPEMMRVLGAEPKQRKAIVVKLGYLEPEIRAIAKRSMMALTTGSSDELFERLPYKNLPRPMYPLDKEFEATLELI</sequence>
<evidence type="ECO:0008006" key="4">
    <source>
        <dbReference type="Google" id="ProtNLM"/>
    </source>
</evidence>
<evidence type="ECO:0000313" key="3">
    <source>
        <dbReference type="EMBL" id="MPL99710.1"/>
    </source>
</evidence>
<dbReference type="EMBL" id="VSSQ01000683">
    <property type="protein sequence ID" value="MPL99710.1"/>
    <property type="molecule type" value="Genomic_DNA"/>
</dbReference>
<name>A0A644W8B3_9ZZZZ</name>
<dbReference type="PIRSF" id="PIRSF012702">
    <property type="entry name" value="UCP012702"/>
    <property type="match status" value="1"/>
</dbReference>
<dbReference type="InterPro" id="IPR009197">
    <property type="entry name" value="MlrC"/>
</dbReference>
<organism evidence="3">
    <name type="scientific">bioreactor metagenome</name>
    <dbReference type="NCBI Taxonomy" id="1076179"/>
    <lineage>
        <taxon>unclassified sequences</taxon>
        <taxon>metagenomes</taxon>
        <taxon>ecological metagenomes</taxon>
    </lineage>
</organism>
<dbReference type="AlphaFoldDB" id="A0A644W8B3"/>
<evidence type="ECO:0000259" key="2">
    <source>
        <dbReference type="Pfam" id="PF07364"/>
    </source>
</evidence>